<dbReference type="KEGG" id="mas:Mahau_2185"/>
<dbReference type="eggNOG" id="COG1732">
    <property type="taxonomic scope" value="Bacteria"/>
</dbReference>
<dbReference type="Pfam" id="PF04069">
    <property type="entry name" value="OpuAC"/>
    <property type="match status" value="1"/>
</dbReference>
<evidence type="ECO:0000259" key="2">
    <source>
        <dbReference type="Pfam" id="PF04069"/>
    </source>
</evidence>
<keyword evidence="4" id="KW-1185">Reference proteome</keyword>
<evidence type="ECO:0000313" key="3">
    <source>
        <dbReference type="EMBL" id="AEE97357.1"/>
    </source>
</evidence>
<sequence length="299" mass="32908">MRNIKLISCILLLAVISGAVLGCGSSTVSKTFVVGSDNYTEQFIVGEMLAILVEGNMPDVKVERKLGLNGVMVLHNAITSGEVDAAVEYTGSALMQMLQMDLITDPDEAYKVVKESYLDRWSIKWLEPLGFNNTYAMAVRKDYAEANGLSKSSDLAKVAENAVLGCSMQFSERPDGYPGWKEAYGIEFKDVVPMDSGLMYSSIKNNEVDVISAFSTDARIPEFDLVLLEDDKKFFPPYYAVPMVRTDTLEEIPGLEELINKLGGTLNDAKMAELNGKVDIDGMDPHDVAKEFLQEQGLI</sequence>
<reference evidence="4" key="1">
    <citation type="submission" date="2010-11" db="EMBL/GenBank/DDBJ databases">
        <title>The complete genome of Mahella australiensis DSM 15567.</title>
        <authorList>
            <consortium name="US DOE Joint Genome Institute (JGI-PGF)"/>
            <person name="Lucas S."/>
            <person name="Copeland A."/>
            <person name="Lapidus A."/>
            <person name="Bruce D."/>
            <person name="Goodwin L."/>
            <person name="Pitluck S."/>
            <person name="Kyrpides N."/>
            <person name="Mavromatis K."/>
            <person name="Pagani I."/>
            <person name="Ivanova N."/>
            <person name="Teshima H."/>
            <person name="Brettin T."/>
            <person name="Detter J.C."/>
            <person name="Han C."/>
            <person name="Tapia R."/>
            <person name="Land M."/>
            <person name="Hauser L."/>
            <person name="Markowitz V."/>
            <person name="Cheng J.-F."/>
            <person name="Hugenholtz P."/>
            <person name="Woyke T."/>
            <person name="Wu D."/>
            <person name="Spring S."/>
            <person name="Pukall R."/>
            <person name="Steenblock K."/>
            <person name="Schneider S."/>
            <person name="Klenk H.-P."/>
            <person name="Eisen J.A."/>
        </authorList>
    </citation>
    <scope>NUCLEOTIDE SEQUENCE [LARGE SCALE GENOMIC DNA]</scope>
    <source>
        <strain evidence="4">DSM 15567 / CIP 107919 / 50-1 BON</strain>
    </source>
</reference>
<evidence type="ECO:0000256" key="1">
    <source>
        <dbReference type="SAM" id="SignalP"/>
    </source>
</evidence>
<dbReference type="Proteomes" id="UP000008457">
    <property type="component" value="Chromosome"/>
</dbReference>
<dbReference type="GO" id="GO:0043190">
    <property type="term" value="C:ATP-binding cassette (ABC) transporter complex"/>
    <property type="evidence" value="ECO:0007669"/>
    <property type="project" value="InterPro"/>
</dbReference>
<accession>F4A3A2</accession>
<dbReference type="EMBL" id="CP002360">
    <property type="protein sequence ID" value="AEE97357.1"/>
    <property type="molecule type" value="Genomic_DNA"/>
</dbReference>
<gene>
    <name evidence="3" type="ordered locus">Mahau_2185</name>
</gene>
<dbReference type="OrthoDB" id="9801163at2"/>
<evidence type="ECO:0000313" key="4">
    <source>
        <dbReference type="Proteomes" id="UP000008457"/>
    </source>
</evidence>
<dbReference type="GO" id="GO:0022857">
    <property type="term" value="F:transmembrane transporter activity"/>
    <property type="evidence" value="ECO:0007669"/>
    <property type="project" value="InterPro"/>
</dbReference>
<dbReference type="RefSeq" id="WP_013781784.1">
    <property type="nucleotide sequence ID" value="NC_015520.1"/>
</dbReference>
<organism evidence="3 4">
    <name type="scientific">Mahella australiensis (strain DSM 15567 / CIP 107919 / 50-1 BON)</name>
    <dbReference type="NCBI Taxonomy" id="697281"/>
    <lineage>
        <taxon>Bacteria</taxon>
        <taxon>Bacillati</taxon>
        <taxon>Bacillota</taxon>
        <taxon>Clostridia</taxon>
        <taxon>Thermoanaerobacterales</taxon>
        <taxon>Thermoanaerobacterales Family IV. Incertae Sedis</taxon>
        <taxon>Mahella</taxon>
    </lineage>
</organism>
<proteinExistence type="predicted"/>
<dbReference type="SUPFAM" id="SSF53850">
    <property type="entry name" value="Periplasmic binding protein-like II"/>
    <property type="match status" value="1"/>
</dbReference>
<dbReference type="STRING" id="697281.Mahau_2185"/>
<dbReference type="InterPro" id="IPR007210">
    <property type="entry name" value="ABC_Gly_betaine_transp_sub-bd"/>
</dbReference>
<feature type="domain" description="ABC-type glycine betaine transport system substrate-binding" evidence="2">
    <location>
        <begin position="31"/>
        <end position="295"/>
    </location>
</feature>
<dbReference type="Gene3D" id="3.40.190.120">
    <property type="entry name" value="Osmoprotection protein (prox), domain 2"/>
    <property type="match status" value="1"/>
</dbReference>
<dbReference type="Gene3D" id="3.40.190.10">
    <property type="entry name" value="Periplasmic binding protein-like II"/>
    <property type="match status" value="1"/>
</dbReference>
<dbReference type="HOGENOM" id="CLU_038355_1_0_9"/>
<keyword evidence="1" id="KW-0732">Signal</keyword>
<feature type="signal peptide" evidence="1">
    <location>
        <begin position="1"/>
        <end position="21"/>
    </location>
</feature>
<dbReference type="AlphaFoldDB" id="F4A3A2"/>
<protein>
    <submittedName>
        <fullName evidence="3">Substrate-binding region of ABC-type glycine betaine transport system</fullName>
    </submittedName>
</protein>
<reference evidence="3 4" key="2">
    <citation type="journal article" date="2011" name="Stand. Genomic Sci.">
        <title>Complete genome sequence of Mahella australiensis type strain (50-1 BON).</title>
        <authorList>
            <person name="Sikorski J."/>
            <person name="Teshima H."/>
            <person name="Nolan M."/>
            <person name="Lucas S."/>
            <person name="Hammon N."/>
            <person name="Deshpande S."/>
            <person name="Cheng J.F."/>
            <person name="Pitluck S."/>
            <person name="Liolios K."/>
            <person name="Pagani I."/>
            <person name="Ivanova N."/>
            <person name="Huntemann M."/>
            <person name="Mavromatis K."/>
            <person name="Ovchinikova G."/>
            <person name="Pati A."/>
            <person name="Tapia R."/>
            <person name="Han C."/>
            <person name="Goodwin L."/>
            <person name="Chen A."/>
            <person name="Palaniappan K."/>
            <person name="Land M."/>
            <person name="Hauser L."/>
            <person name="Ngatchou-Djao O.D."/>
            <person name="Rohde M."/>
            <person name="Pukall R."/>
            <person name="Spring S."/>
            <person name="Abt B."/>
            <person name="Goker M."/>
            <person name="Detter J.C."/>
            <person name="Woyke T."/>
            <person name="Bristow J."/>
            <person name="Markowitz V."/>
            <person name="Hugenholtz P."/>
            <person name="Eisen J.A."/>
            <person name="Kyrpides N.C."/>
            <person name="Klenk H.P."/>
            <person name="Lapidus A."/>
        </authorList>
    </citation>
    <scope>NUCLEOTIDE SEQUENCE [LARGE SCALE GENOMIC DNA]</scope>
    <source>
        <strain evidence="4">DSM 15567 / CIP 107919 / 50-1 BON</strain>
    </source>
</reference>
<name>F4A3A2_MAHA5</name>
<dbReference type="PROSITE" id="PS51257">
    <property type="entry name" value="PROKAR_LIPOPROTEIN"/>
    <property type="match status" value="1"/>
</dbReference>
<feature type="chain" id="PRO_5039009047" evidence="1">
    <location>
        <begin position="22"/>
        <end position="299"/>
    </location>
</feature>